<dbReference type="Gene3D" id="2.70.150.10">
    <property type="entry name" value="Calcium-transporting ATPase, cytoplasmic transduction domain A"/>
    <property type="match status" value="1"/>
</dbReference>
<comment type="subcellular location">
    <subcellularLocation>
        <location evidence="10">Cell membrane</location>
    </subcellularLocation>
    <subcellularLocation>
        <location evidence="1">Endomembrane system</location>
        <topology evidence="1">Multi-pass membrane protein</topology>
    </subcellularLocation>
</comment>
<name>A0ABS5E9Y8_9PROT</name>
<reference evidence="12 13" key="1">
    <citation type="submission" date="2021-04" db="EMBL/GenBank/DDBJ databases">
        <title>The complete genome sequence of Neokomagataea sp. TBRC 2177.</title>
        <authorList>
            <person name="Charoenyingcharoen P."/>
            <person name="Yukphan P."/>
        </authorList>
    </citation>
    <scope>NUCLEOTIDE SEQUENCE [LARGE SCALE GENOMIC DNA]</scope>
    <source>
        <strain evidence="12 13">TBRC 2177</strain>
    </source>
</reference>
<dbReference type="CDD" id="cd02094">
    <property type="entry name" value="P-type_ATPase_Cu-like"/>
    <property type="match status" value="1"/>
</dbReference>
<dbReference type="InterPro" id="IPR018303">
    <property type="entry name" value="ATPase_P-typ_P_site"/>
</dbReference>
<keyword evidence="7" id="KW-1278">Translocase</keyword>
<keyword evidence="8 10" id="KW-1133">Transmembrane helix</keyword>
<dbReference type="SFLD" id="SFLDG00002">
    <property type="entry name" value="C1.7:_P-type_atpase_like"/>
    <property type="match status" value="1"/>
</dbReference>
<dbReference type="PROSITE" id="PS00154">
    <property type="entry name" value="ATPASE_E1_E2"/>
    <property type="match status" value="1"/>
</dbReference>
<dbReference type="Gene3D" id="3.30.70.100">
    <property type="match status" value="2"/>
</dbReference>
<dbReference type="PANTHER" id="PTHR43520">
    <property type="entry name" value="ATP7, ISOFORM B"/>
    <property type="match status" value="1"/>
</dbReference>
<feature type="transmembrane region" description="Helical" evidence="10">
    <location>
        <begin position="192"/>
        <end position="214"/>
    </location>
</feature>
<keyword evidence="6 10" id="KW-0067">ATP-binding</keyword>
<dbReference type="InterPro" id="IPR036163">
    <property type="entry name" value="HMA_dom_sf"/>
</dbReference>
<dbReference type="Gene3D" id="3.40.1110.10">
    <property type="entry name" value="Calcium-transporting ATPase, cytoplasmic domain N"/>
    <property type="match status" value="1"/>
</dbReference>
<dbReference type="SUPFAM" id="SSF56784">
    <property type="entry name" value="HAD-like"/>
    <property type="match status" value="1"/>
</dbReference>
<dbReference type="PRINTS" id="PR00120">
    <property type="entry name" value="HATPASE"/>
</dbReference>
<dbReference type="EMBL" id="JAGRQH010000011">
    <property type="protein sequence ID" value="MBR0560611.1"/>
    <property type="molecule type" value="Genomic_DNA"/>
</dbReference>
<dbReference type="InterPro" id="IPR059000">
    <property type="entry name" value="ATPase_P-type_domA"/>
</dbReference>
<dbReference type="InterPro" id="IPR027256">
    <property type="entry name" value="P-typ_ATPase_IB"/>
</dbReference>
<evidence type="ECO:0000256" key="10">
    <source>
        <dbReference type="RuleBase" id="RU362081"/>
    </source>
</evidence>
<dbReference type="InterPro" id="IPR044492">
    <property type="entry name" value="P_typ_ATPase_HD_dom"/>
</dbReference>
<feature type="transmembrane region" description="Helical" evidence="10">
    <location>
        <begin position="165"/>
        <end position="186"/>
    </location>
</feature>
<feature type="transmembrane region" description="Helical" evidence="10">
    <location>
        <begin position="226"/>
        <end position="245"/>
    </location>
</feature>
<dbReference type="PANTHER" id="PTHR43520:SF8">
    <property type="entry name" value="P-TYPE CU(+) TRANSPORTER"/>
    <property type="match status" value="1"/>
</dbReference>
<protein>
    <submittedName>
        <fullName evidence="12">Copper-translocating P-type ATPase</fullName>
    </submittedName>
</protein>
<dbReference type="PRINTS" id="PR00119">
    <property type="entry name" value="CATATPASE"/>
</dbReference>
<feature type="domain" description="HMA" evidence="11">
    <location>
        <begin position="76"/>
        <end position="141"/>
    </location>
</feature>
<dbReference type="NCBIfam" id="TIGR01511">
    <property type="entry name" value="ATPase-IB1_Cu"/>
    <property type="match status" value="1"/>
</dbReference>
<dbReference type="Proteomes" id="UP000677812">
    <property type="component" value="Unassembled WGS sequence"/>
</dbReference>
<dbReference type="NCBIfam" id="TIGR01525">
    <property type="entry name" value="ATPase-IB_hvy"/>
    <property type="match status" value="1"/>
</dbReference>
<feature type="transmembrane region" description="Helical" evidence="10">
    <location>
        <begin position="744"/>
        <end position="761"/>
    </location>
</feature>
<dbReference type="SUPFAM" id="SSF81653">
    <property type="entry name" value="Calcium ATPase, transduction domain A"/>
    <property type="match status" value="1"/>
</dbReference>
<evidence type="ECO:0000313" key="13">
    <source>
        <dbReference type="Proteomes" id="UP000677812"/>
    </source>
</evidence>
<keyword evidence="3 10" id="KW-0812">Transmembrane</keyword>
<dbReference type="InterPro" id="IPR023298">
    <property type="entry name" value="ATPase_P-typ_TM_dom_sf"/>
</dbReference>
<dbReference type="CDD" id="cd00371">
    <property type="entry name" value="HMA"/>
    <property type="match status" value="2"/>
</dbReference>
<sequence length="796" mass="83066">MSGAVKAEVYSVTLPIAGMSCVACATRIEKLLNRVEGIEATVSFAAQRASVSVEGPELVTQAVAVVRKAGFEVPQQELDYAITGMSCAACAARIEKVLNRREGVEAVVNFAAERVHIRFTPGLSSPEQLKTVIVKAGFGATTFVAGDEHATIRREDEWRRELRRFGVMSVVALPLIISMLGMVVTGRMVVPVMVQLVSAVLVVCCAFPLFRRAYQAVRAASPNMDVLVALGSGVALAYSLAVVGFDLKTPVYFEASGMILVLISFGKLLEFRAKQRTSAGLESLLKLQPSIAHVERDGQVVACAVADLLVGDVFMVRPGEHVPVDGTVLDGASDVNEAMLTGESMPVHKVIGADVSAGTLNGHGVLRVRATSVGADTALARIVTMVEHAQGSRAPVQRVADRVSAVFVPVVLGLALVTWVVNVIMTQSWVAGLIAAVSVLVIACPCALGLATPAAIMVGTGRGAHHGIIFRSAEALERAGRLTHIVFDKTGTLTEGRPDVVGVYPASHVTKEQLLAVAASLEEGSEHPLARAIVAAASGLTRNAVADFQAVPGRGVHGVLQGEKALLGTEAFLRDHGVTFGDVMSGFDMHLEEARGRTVVLVAHAGVMLGAIALADTVRPDALSALAALKAHGVRLSMLTGDNARVAALVGQSLGLDDVQADLLPEQKAQILADYQAGGACVGMVGDGVNDAPALATADVGFALGAGSAVAGETAGIVLTRNTLRSVVDAMLLSRATLRKIRQNLFFAFVYNVLGIPLAALGLLSPVLAATAMALSSVSVITNALLLNRWHPMRGQ</sequence>
<evidence type="ECO:0000256" key="4">
    <source>
        <dbReference type="ARBA" id="ARBA00022723"/>
    </source>
</evidence>
<dbReference type="Pfam" id="PF00122">
    <property type="entry name" value="E1-E2_ATPase"/>
    <property type="match status" value="1"/>
</dbReference>
<proteinExistence type="inferred from homology"/>
<evidence type="ECO:0000256" key="7">
    <source>
        <dbReference type="ARBA" id="ARBA00022967"/>
    </source>
</evidence>
<accession>A0ABS5E9Y8</accession>
<dbReference type="SFLD" id="SFLDF00027">
    <property type="entry name" value="p-type_atpase"/>
    <property type="match status" value="1"/>
</dbReference>
<dbReference type="InterPro" id="IPR006121">
    <property type="entry name" value="HMA_dom"/>
</dbReference>
<dbReference type="InterPro" id="IPR008250">
    <property type="entry name" value="ATPase_P-typ_transduc_dom_A_sf"/>
</dbReference>
<feature type="transmembrane region" description="Helical" evidence="10">
    <location>
        <begin position="767"/>
        <end position="787"/>
    </location>
</feature>
<evidence type="ECO:0000256" key="8">
    <source>
        <dbReference type="ARBA" id="ARBA00022989"/>
    </source>
</evidence>
<dbReference type="Pfam" id="PF00403">
    <property type="entry name" value="HMA"/>
    <property type="match status" value="2"/>
</dbReference>
<dbReference type="SFLD" id="SFLDS00003">
    <property type="entry name" value="Haloacid_Dehalogenase"/>
    <property type="match status" value="1"/>
</dbReference>
<feature type="transmembrane region" description="Helical" evidence="10">
    <location>
        <begin position="430"/>
        <end position="452"/>
    </location>
</feature>
<dbReference type="InterPro" id="IPR023214">
    <property type="entry name" value="HAD_sf"/>
</dbReference>
<comment type="caution">
    <text evidence="12">The sequence shown here is derived from an EMBL/GenBank/DDBJ whole genome shotgun (WGS) entry which is preliminary data.</text>
</comment>
<dbReference type="PROSITE" id="PS50846">
    <property type="entry name" value="HMA_2"/>
    <property type="match status" value="2"/>
</dbReference>
<evidence type="ECO:0000256" key="1">
    <source>
        <dbReference type="ARBA" id="ARBA00004127"/>
    </source>
</evidence>
<dbReference type="SUPFAM" id="SSF81665">
    <property type="entry name" value="Calcium ATPase, transmembrane domain M"/>
    <property type="match status" value="1"/>
</dbReference>
<dbReference type="InterPro" id="IPR001757">
    <property type="entry name" value="P_typ_ATPase"/>
</dbReference>
<dbReference type="Pfam" id="PF00702">
    <property type="entry name" value="Hydrolase"/>
    <property type="match status" value="1"/>
</dbReference>
<dbReference type="SUPFAM" id="SSF55008">
    <property type="entry name" value="HMA, heavy metal-associated domain"/>
    <property type="match status" value="2"/>
</dbReference>
<evidence type="ECO:0000256" key="9">
    <source>
        <dbReference type="ARBA" id="ARBA00023136"/>
    </source>
</evidence>
<keyword evidence="10" id="KW-1003">Cell membrane</keyword>
<keyword evidence="9 10" id="KW-0472">Membrane</keyword>
<feature type="domain" description="HMA" evidence="11">
    <location>
        <begin position="10"/>
        <end position="74"/>
    </location>
</feature>
<evidence type="ECO:0000256" key="2">
    <source>
        <dbReference type="ARBA" id="ARBA00006024"/>
    </source>
</evidence>
<dbReference type="InterPro" id="IPR017969">
    <property type="entry name" value="Heavy-metal-associated_CS"/>
</dbReference>
<feature type="transmembrane region" description="Helical" evidence="10">
    <location>
        <begin position="251"/>
        <end position="269"/>
    </location>
</feature>
<evidence type="ECO:0000256" key="6">
    <source>
        <dbReference type="ARBA" id="ARBA00022840"/>
    </source>
</evidence>
<comment type="similarity">
    <text evidence="2 10">Belongs to the cation transport ATPase (P-type) (TC 3.A.3) family. Type IB subfamily.</text>
</comment>
<dbReference type="PROSITE" id="PS51257">
    <property type="entry name" value="PROKAR_LIPOPROTEIN"/>
    <property type="match status" value="1"/>
</dbReference>
<evidence type="ECO:0000256" key="5">
    <source>
        <dbReference type="ARBA" id="ARBA00022741"/>
    </source>
</evidence>
<evidence type="ECO:0000256" key="3">
    <source>
        <dbReference type="ARBA" id="ARBA00022692"/>
    </source>
</evidence>
<dbReference type="RefSeq" id="WP_211683170.1">
    <property type="nucleotide sequence ID" value="NZ_JAGRQH010000011.1"/>
</dbReference>
<feature type="transmembrane region" description="Helical" evidence="10">
    <location>
        <begin position="403"/>
        <end position="424"/>
    </location>
</feature>
<gene>
    <name evidence="12" type="ORF">KB213_11180</name>
</gene>
<dbReference type="InterPro" id="IPR036412">
    <property type="entry name" value="HAD-like_sf"/>
</dbReference>
<dbReference type="NCBIfam" id="TIGR01494">
    <property type="entry name" value="ATPase_P-type"/>
    <property type="match status" value="1"/>
</dbReference>
<dbReference type="PROSITE" id="PS01047">
    <property type="entry name" value="HMA_1"/>
    <property type="match status" value="2"/>
</dbReference>
<keyword evidence="13" id="KW-1185">Reference proteome</keyword>
<keyword evidence="5 10" id="KW-0547">Nucleotide-binding</keyword>
<organism evidence="12 13">
    <name type="scientific">Neokomagataea anthophila</name>
    <dbReference type="NCBI Taxonomy" id="2826925"/>
    <lineage>
        <taxon>Bacteria</taxon>
        <taxon>Pseudomonadati</taxon>
        <taxon>Pseudomonadota</taxon>
        <taxon>Alphaproteobacteria</taxon>
        <taxon>Acetobacterales</taxon>
        <taxon>Acetobacteraceae</taxon>
        <taxon>Neokomagataea</taxon>
    </lineage>
</organism>
<evidence type="ECO:0000259" key="11">
    <source>
        <dbReference type="PROSITE" id="PS50846"/>
    </source>
</evidence>
<dbReference type="Gene3D" id="3.40.50.1000">
    <property type="entry name" value="HAD superfamily/HAD-like"/>
    <property type="match status" value="1"/>
</dbReference>
<evidence type="ECO:0000313" key="12">
    <source>
        <dbReference type="EMBL" id="MBR0560611.1"/>
    </source>
</evidence>
<keyword evidence="4 10" id="KW-0479">Metal-binding</keyword>
<dbReference type="InterPro" id="IPR023299">
    <property type="entry name" value="ATPase_P-typ_cyto_dom_N"/>
</dbReference>